<dbReference type="OrthoDB" id="10070859at2759"/>
<dbReference type="AlphaFoldDB" id="A0A9P0FQ52"/>
<keyword evidence="2" id="KW-0812">Transmembrane</keyword>
<dbReference type="Proteomes" id="UP001154078">
    <property type="component" value="Chromosome 9"/>
</dbReference>
<keyword evidence="2" id="KW-1133">Transmembrane helix</keyword>
<feature type="region of interest" description="Disordered" evidence="1">
    <location>
        <begin position="120"/>
        <end position="144"/>
    </location>
</feature>
<keyword evidence="4" id="KW-1185">Reference proteome</keyword>
<organism evidence="3 4">
    <name type="scientific">Brassicogethes aeneus</name>
    <name type="common">Rape pollen beetle</name>
    <name type="synonym">Meligethes aeneus</name>
    <dbReference type="NCBI Taxonomy" id="1431903"/>
    <lineage>
        <taxon>Eukaryota</taxon>
        <taxon>Metazoa</taxon>
        <taxon>Ecdysozoa</taxon>
        <taxon>Arthropoda</taxon>
        <taxon>Hexapoda</taxon>
        <taxon>Insecta</taxon>
        <taxon>Pterygota</taxon>
        <taxon>Neoptera</taxon>
        <taxon>Endopterygota</taxon>
        <taxon>Coleoptera</taxon>
        <taxon>Polyphaga</taxon>
        <taxon>Cucujiformia</taxon>
        <taxon>Nitidulidae</taxon>
        <taxon>Meligethinae</taxon>
        <taxon>Brassicogethes</taxon>
    </lineage>
</organism>
<name>A0A9P0FQ52_BRAAE</name>
<evidence type="ECO:0000313" key="4">
    <source>
        <dbReference type="Proteomes" id="UP001154078"/>
    </source>
</evidence>
<evidence type="ECO:0000256" key="1">
    <source>
        <dbReference type="SAM" id="MobiDB-lite"/>
    </source>
</evidence>
<evidence type="ECO:0000256" key="2">
    <source>
        <dbReference type="SAM" id="Phobius"/>
    </source>
</evidence>
<reference evidence="3" key="1">
    <citation type="submission" date="2021-12" db="EMBL/GenBank/DDBJ databases">
        <authorList>
            <person name="King R."/>
        </authorList>
    </citation>
    <scope>NUCLEOTIDE SEQUENCE</scope>
</reference>
<evidence type="ECO:0000313" key="3">
    <source>
        <dbReference type="EMBL" id="CAH0563893.1"/>
    </source>
</evidence>
<dbReference type="EMBL" id="OV121140">
    <property type="protein sequence ID" value="CAH0563893.1"/>
    <property type="molecule type" value="Genomic_DNA"/>
</dbReference>
<feature type="transmembrane region" description="Helical" evidence="2">
    <location>
        <begin position="644"/>
        <end position="663"/>
    </location>
</feature>
<protein>
    <submittedName>
        <fullName evidence="3">Uncharacterized protein</fullName>
    </submittedName>
</protein>
<keyword evidence="2" id="KW-0472">Membrane</keyword>
<feature type="compositionally biased region" description="Polar residues" evidence="1">
    <location>
        <begin position="134"/>
        <end position="144"/>
    </location>
</feature>
<feature type="compositionally biased region" description="Low complexity" evidence="1">
    <location>
        <begin position="414"/>
        <end position="427"/>
    </location>
</feature>
<feature type="region of interest" description="Disordered" evidence="1">
    <location>
        <begin position="380"/>
        <end position="475"/>
    </location>
</feature>
<accession>A0A9P0FQ52</accession>
<feature type="transmembrane region" description="Helical" evidence="2">
    <location>
        <begin position="610"/>
        <end position="632"/>
    </location>
</feature>
<feature type="compositionally biased region" description="Low complexity" evidence="1">
    <location>
        <begin position="389"/>
        <end position="404"/>
    </location>
</feature>
<sequence>MAAHESSGTSIEQNKKFILDLNENMLCVKKTEALRTLSVKHLEDQNSNIKKRSSFHQNVDEALSSLLWQPYEYQNRRDSLTKSSSNCSVCSSSSSSLDLEESPSDCTDLFRLVNNLSDSTDQSRAAARSRDPQSLHSTHLTQPTALSRSLSARHGYVDAMQLLQVQQSAPNTVLSINSTPSDNNGLRGTVHTPLSSANVIGIPRTVYTRNESSNQFRLPISIAAGTASTTAVRHTSQIEHFRSASVPKSMPQNQHKDSNFVCTVPSTAQPNNNGLLPNHARMHSEPSLKNKPTHNISNVNVNFYRAVPVNVVSSVPTIQCINSTGSNVSNVQIMPQSVVTGTTQVTVHSTPNHSLNIPTNYPRSTTNQVVIQNRSITTVPPAKTCTTNSSTQISNRVSSSTSSTDQVAVPVPNTQITRTRTFTSTEAQTDDISVCPADSGNPTREQRRRERRERRNQRRTHTGNHRHAAENGALQNDRLPDILNSHLPPPYSTLPSAQHPQVHAALVPNPVMMPNPVMVPNPAMMVPTQHVLQTVVPNNVVPNGYAFTQQVVPGQVPLVQGGTPVAVSVQPPTGFRFPFPNGGFRRGRFSEESPKGCCGILSWKPGSLRWFIALIALVAVCCVLIGTALGAMRPAGRDHLTVSLLMIGVGIVLVTVSGVAWRLTSHDSSTCRSMLGLGSTESVDVCTRRFVPRLPPSYGRPHHPYAAMMYPEFQYRPPPPSYQASMQEYRLRLLLLDRGNAPQIQGGVQNVVSPPPTYRSHAGSLLRAPLSSRRDAAQSEYSCPPSYRSQNSSNRQNTLPNNAMLHSREQSLSLSESNNGGSVVNVVNILGSTEEDIALDNITLDSLKMDPESDINPLKMLLKATSTGDLEGTKDGNLVTIVQTSDQSPVIVTVSGSSQLESNTNTVQITEIPSEMEILAHL</sequence>
<gene>
    <name evidence="3" type="ORF">MELIAE_LOCUS12578</name>
</gene>
<feature type="region of interest" description="Disordered" evidence="1">
    <location>
        <begin position="745"/>
        <end position="800"/>
    </location>
</feature>
<dbReference type="PANTHER" id="PTHR37002:SF10">
    <property type="entry name" value="TRANSGLUTAMINASE-LIKE DOMAIN-CONTAINING PROTEIN"/>
    <property type="match status" value="1"/>
</dbReference>
<feature type="compositionally biased region" description="Low complexity" evidence="1">
    <location>
        <begin position="788"/>
        <end position="797"/>
    </location>
</feature>
<proteinExistence type="predicted"/>
<dbReference type="PANTHER" id="PTHR37002">
    <property type="entry name" value="AGAP007005-PA"/>
    <property type="match status" value="1"/>
</dbReference>
<feature type="compositionally biased region" description="Basic residues" evidence="1">
    <location>
        <begin position="449"/>
        <end position="466"/>
    </location>
</feature>